<evidence type="ECO:0000256" key="4">
    <source>
        <dbReference type="SAM" id="SignalP"/>
    </source>
</evidence>
<keyword evidence="3" id="KW-0998">Cell outer membrane</keyword>
<proteinExistence type="predicted"/>
<dbReference type="AlphaFoldDB" id="A0A4Y8AK17"/>
<keyword evidence="6" id="KW-0675">Receptor</keyword>
<evidence type="ECO:0000256" key="3">
    <source>
        <dbReference type="ARBA" id="ARBA00023237"/>
    </source>
</evidence>
<dbReference type="OrthoDB" id="606851at2"/>
<reference evidence="7 8" key="1">
    <citation type="journal article" date="2016" name="Int. J. Syst. Evol. Microbiol.">
        <title>Proposal of Mucilaginibacter phyllosphaerae sp. nov. isolated from the phyllosphere of Galium album.</title>
        <authorList>
            <person name="Aydogan E.L."/>
            <person name="Busse H.J."/>
            <person name="Moser G."/>
            <person name="Muller C."/>
            <person name="Kampfer P."/>
            <person name="Glaeser S.P."/>
        </authorList>
    </citation>
    <scope>NUCLEOTIDE SEQUENCE [LARGE SCALE GENOMIC DNA]</scope>
    <source>
        <strain evidence="7 8">PP-F2FG21</strain>
    </source>
</reference>
<feature type="chain" id="PRO_5044616732" evidence="4">
    <location>
        <begin position="23"/>
        <end position="811"/>
    </location>
</feature>
<dbReference type="Gene3D" id="2.60.40.1120">
    <property type="entry name" value="Carboxypeptidase-like, regulatory domain"/>
    <property type="match status" value="1"/>
</dbReference>
<dbReference type="SUPFAM" id="SSF56935">
    <property type="entry name" value="Porins"/>
    <property type="match status" value="1"/>
</dbReference>
<organism evidence="7 8">
    <name type="scientific">Mucilaginibacter phyllosphaerae</name>
    <dbReference type="NCBI Taxonomy" id="1812349"/>
    <lineage>
        <taxon>Bacteria</taxon>
        <taxon>Pseudomonadati</taxon>
        <taxon>Bacteroidota</taxon>
        <taxon>Sphingobacteriia</taxon>
        <taxon>Sphingobacteriales</taxon>
        <taxon>Sphingobacteriaceae</taxon>
        <taxon>Mucilaginibacter</taxon>
    </lineage>
</organism>
<dbReference type="EMBL" id="JACIEG010000001">
    <property type="protein sequence ID" value="MBB3967595.1"/>
    <property type="molecule type" value="Genomic_DNA"/>
</dbReference>
<dbReference type="Pfam" id="PF13620">
    <property type="entry name" value="CarboxypepD_reg"/>
    <property type="match status" value="1"/>
</dbReference>
<sequence>MRVKFGCFFTVILAGLFNFCYAQTGSSVISGSVWIQNNQAADAATVVLLKLPDSAAVASALVNPKGNYRFTAVSAGAYLILATRLGYKKAYSAVYTLKPGQTVSAGIILLSPASSQLKEVAIVGRKPYVEVRPGKTIINPSASIIADGQSALDILRQSPGVRVDNNENVSISGRQDALILIDGKATNLSGADLTALLKSTQGSNIDRMELITGGSAKYDAAAGGIINIIYKKGKNLGTNGTLNTSAGYGTYYKANAGLSLNHRTAGYNIFGNYNFTANKTFREILTDRGINYAGVQSDYNTMYNNIQQNRNHAFALGTDFFLSPGQSIGFLVNGFVSDNVFHKNNDLHITNQGVLDSVIKATSGINRDITNINYNLNYNGTLDKTGRSISANITYNHTSRKSAEYITNEFFDAAGAAYRNPLLLQNISPTKINNWTGTIAYTNPLPKDAKLEAGLKYSYTNTDNNLVFGPQVNGIYTIDNNYSNYFIFKESIGAGYVNYNGKFGKFDLESGLRGEYTYNNGTSVTNKHTTIRKYFNLFPTVLLNYRYNDNNEYALSFTRGITRPGYDKLNPFLYFVDLYNYQAGNPYLMPEYNSSVRLTHTYKQQTVTALYATLLTGASFPFYNQNDTTKISTTTNVNLGRLYTYGININTPVTFTTWWRSTYDIDASYQRYVAYSQYGNLNKGTGDVIINTTQYFQLNSTITAQLSGKYETATFYGINQFRPNYFMNAGISKQILNKLGRLSLVAEDIFRTNRDRAYTNYQNLNRSMVDRREYRKVTLSFSYRFGKATVKSAAKHVIGNEDIQNRIRLNN</sequence>
<evidence type="ECO:0000256" key="2">
    <source>
        <dbReference type="ARBA" id="ARBA00023136"/>
    </source>
</evidence>
<dbReference type="GO" id="GO:0009279">
    <property type="term" value="C:cell outer membrane"/>
    <property type="evidence" value="ECO:0007669"/>
    <property type="project" value="UniProtKB-SubCell"/>
</dbReference>
<dbReference type="InterPro" id="IPR041700">
    <property type="entry name" value="OMP_b-brl_3"/>
</dbReference>
<evidence type="ECO:0000313" key="8">
    <source>
        <dbReference type="Proteomes" id="UP000297248"/>
    </source>
</evidence>
<name>A0A4Y8AK17_9SPHI</name>
<gene>
    <name evidence="7" type="ORF">E2R65_04040</name>
    <name evidence="6" type="ORF">GGR35_000181</name>
</gene>
<dbReference type="InterPro" id="IPR036942">
    <property type="entry name" value="Beta-barrel_TonB_sf"/>
</dbReference>
<keyword evidence="2" id="KW-0472">Membrane</keyword>
<evidence type="ECO:0000313" key="9">
    <source>
        <dbReference type="Proteomes" id="UP000583101"/>
    </source>
</evidence>
<evidence type="ECO:0000313" key="6">
    <source>
        <dbReference type="EMBL" id="MBB3967595.1"/>
    </source>
</evidence>
<keyword evidence="9" id="KW-1185">Reference proteome</keyword>
<feature type="signal peptide" evidence="4">
    <location>
        <begin position="1"/>
        <end position="22"/>
    </location>
</feature>
<evidence type="ECO:0000259" key="5">
    <source>
        <dbReference type="Pfam" id="PF14905"/>
    </source>
</evidence>
<reference evidence="7" key="2">
    <citation type="submission" date="2019-03" db="EMBL/GenBank/DDBJ databases">
        <authorList>
            <person name="Yan Y.-Q."/>
            <person name="Du Z.-J."/>
        </authorList>
    </citation>
    <scope>NUCLEOTIDE SEQUENCE</scope>
    <source>
        <strain evidence="7">PP-F2FG21</strain>
    </source>
</reference>
<dbReference type="Pfam" id="PF14905">
    <property type="entry name" value="OMP_b-brl_3"/>
    <property type="match status" value="1"/>
</dbReference>
<comment type="subcellular location">
    <subcellularLocation>
        <location evidence="1">Cell outer membrane</location>
    </subcellularLocation>
</comment>
<dbReference type="InterPro" id="IPR037066">
    <property type="entry name" value="Plug_dom_sf"/>
</dbReference>
<keyword evidence="4" id="KW-0732">Signal</keyword>
<dbReference type="RefSeq" id="WP_134335180.1">
    <property type="nucleotide sequence ID" value="NZ_BMCZ01000007.1"/>
</dbReference>
<dbReference type="GO" id="GO:0030246">
    <property type="term" value="F:carbohydrate binding"/>
    <property type="evidence" value="ECO:0007669"/>
    <property type="project" value="InterPro"/>
</dbReference>
<accession>A0A4Y8AK17</accession>
<dbReference type="InterPro" id="IPR013784">
    <property type="entry name" value="Carb-bd-like_fold"/>
</dbReference>
<evidence type="ECO:0000313" key="7">
    <source>
        <dbReference type="EMBL" id="TEW69347.1"/>
    </source>
</evidence>
<dbReference type="Gene3D" id="2.170.130.10">
    <property type="entry name" value="TonB-dependent receptor, plug domain"/>
    <property type="match status" value="1"/>
</dbReference>
<dbReference type="Proteomes" id="UP000297248">
    <property type="component" value="Unassembled WGS sequence"/>
</dbReference>
<dbReference type="Gene3D" id="2.40.170.20">
    <property type="entry name" value="TonB-dependent receptor, beta-barrel domain"/>
    <property type="match status" value="1"/>
</dbReference>
<comment type="caution">
    <text evidence="7">The sequence shown here is derived from an EMBL/GenBank/DDBJ whole genome shotgun (WGS) entry which is preliminary data.</text>
</comment>
<reference evidence="6 9" key="3">
    <citation type="submission" date="2020-08" db="EMBL/GenBank/DDBJ databases">
        <title>Genomic Encyclopedia of Type Strains, Phase IV (KMG-IV): sequencing the most valuable type-strain genomes for metagenomic binning, comparative biology and taxonomic classification.</title>
        <authorList>
            <person name="Goeker M."/>
        </authorList>
    </citation>
    <scope>NUCLEOTIDE SEQUENCE [LARGE SCALE GENOMIC DNA]</scope>
    <source>
        <strain evidence="6 9">DSM 100995</strain>
    </source>
</reference>
<feature type="domain" description="Outer membrane protein beta-barrel" evidence="5">
    <location>
        <begin position="381"/>
        <end position="783"/>
    </location>
</feature>
<protein>
    <submittedName>
        <fullName evidence="6">Outer membrane receptor protein involved in Fe transport</fullName>
    </submittedName>
</protein>
<evidence type="ECO:0000256" key="1">
    <source>
        <dbReference type="ARBA" id="ARBA00004442"/>
    </source>
</evidence>
<dbReference type="EMBL" id="SNQG01000001">
    <property type="protein sequence ID" value="TEW69347.1"/>
    <property type="molecule type" value="Genomic_DNA"/>
</dbReference>
<dbReference type="Proteomes" id="UP000583101">
    <property type="component" value="Unassembled WGS sequence"/>
</dbReference>
<dbReference type="SUPFAM" id="SSF49452">
    <property type="entry name" value="Starch-binding domain-like"/>
    <property type="match status" value="1"/>
</dbReference>